<feature type="transmembrane region" description="Helical" evidence="6">
    <location>
        <begin position="42"/>
        <end position="65"/>
    </location>
</feature>
<gene>
    <name evidence="7" type="primary">eamB_1</name>
    <name evidence="7" type="ORF">SDC9_37723</name>
</gene>
<keyword evidence="5 6" id="KW-0472">Membrane</keyword>
<organism evidence="7">
    <name type="scientific">bioreactor metagenome</name>
    <dbReference type="NCBI Taxonomy" id="1076179"/>
    <lineage>
        <taxon>unclassified sequences</taxon>
        <taxon>metagenomes</taxon>
        <taxon>ecological metagenomes</taxon>
    </lineage>
</organism>
<feature type="transmembrane region" description="Helical" evidence="6">
    <location>
        <begin position="71"/>
        <end position="89"/>
    </location>
</feature>
<evidence type="ECO:0000256" key="2">
    <source>
        <dbReference type="ARBA" id="ARBA00022475"/>
    </source>
</evidence>
<comment type="caution">
    <text evidence="7">The sequence shown here is derived from an EMBL/GenBank/DDBJ whole genome shotgun (WGS) entry which is preliminary data.</text>
</comment>
<keyword evidence="2" id="KW-1003">Cell membrane</keyword>
<dbReference type="EMBL" id="VSSQ01000335">
    <property type="protein sequence ID" value="MPL91647.1"/>
    <property type="molecule type" value="Genomic_DNA"/>
</dbReference>
<accession>A0A644VK76</accession>
<dbReference type="GO" id="GO:0015171">
    <property type="term" value="F:amino acid transmembrane transporter activity"/>
    <property type="evidence" value="ECO:0007669"/>
    <property type="project" value="TreeGrafter"/>
</dbReference>
<dbReference type="GO" id="GO:0005886">
    <property type="term" value="C:plasma membrane"/>
    <property type="evidence" value="ECO:0007669"/>
    <property type="project" value="UniProtKB-SubCell"/>
</dbReference>
<evidence type="ECO:0000313" key="7">
    <source>
        <dbReference type="EMBL" id="MPL91647.1"/>
    </source>
</evidence>
<evidence type="ECO:0000256" key="6">
    <source>
        <dbReference type="SAM" id="Phobius"/>
    </source>
</evidence>
<dbReference type="GO" id="GO:0033228">
    <property type="term" value="P:cysteine export across plasma membrane"/>
    <property type="evidence" value="ECO:0007669"/>
    <property type="project" value="TreeGrafter"/>
</dbReference>
<feature type="transmembrane region" description="Helical" evidence="6">
    <location>
        <begin position="101"/>
        <end position="123"/>
    </location>
</feature>
<protein>
    <submittedName>
        <fullName evidence="7">Cysteine/O-acetylserine efflux protein</fullName>
    </submittedName>
</protein>
<reference evidence="7" key="1">
    <citation type="submission" date="2019-08" db="EMBL/GenBank/DDBJ databases">
        <authorList>
            <person name="Kucharzyk K."/>
            <person name="Murdoch R.W."/>
            <person name="Higgins S."/>
            <person name="Loffler F."/>
        </authorList>
    </citation>
    <scope>NUCLEOTIDE SEQUENCE</scope>
</reference>
<feature type="transmembrane region" description="Helical" evidence="6">
    <location>
        <begin position="175"/>
        <end position="192"/>
    </location>
</feature>
<name>A0A644VK76_9ZZZZ</name>
<comment type="subcellular location">
    <subcellularLocation>
        <location evidence="1">Cell membrane</location>
        <topology evidence="1">Multi-pass membrane protein</topology>
    </subcellularLocation>
</comment>
<evidence type="ECO:0000256" key="4">
    <source>
        <dbReference type="ARBA" id="ARBA00022989"/>
    </source>
</evidence>
<evidence type="ECO:0000256" key="1">
    <source>
        <dbReference type="ARBA" id="ARBA00004651"/>
    </source>
</evidence>
<evidence type="ECO:0000256" key="5">
    <source>
        <dbReference type="ARBA" id="ARBA00023136"/>
    </source>
</evidence>
<dbReference type="PANTHER" id="PTHR30086">
    <property type="entry name" value="ARGININE EXPORTER PROTEIN ARGO"/>
    <property type="match status" value="1"/>
</dbReference>
<evidence type="ECO:0000256" key="3">
    <source>
        <dbReference type="ARBA" id="ARBA00022692"/>
    </source>
</evidence>
<feature type="transmembrane region" description="Helical" evidence="6">
    <location>
        <begin position="143"/>
        <end position="168"/>
    </location>
</feature>
<dbReference type="AlphaFoldDB" id="A0A644VK76"/>
<keyword evidence="4 6" id="KW-1133">Transmembrane helix</keyword>
<sequence length="193" mass="21518">MFQWFNFLLYAVSTAATPGPNNIMSMTNGGHLGFKKALPFNFGIWVGFSLVMILCTLFCATLASYIPLVKMPLLIIGAIYMLYLARSTYKSSSKLKKGTGGSGFISGFILQFVNPKIYIYGIMSMEAYILPYYSQEPLTLLKFAMFLAFIGFAFTLGWSAFGALFNLLFTKYAKIVNTIMSLLLVYCAISLFQ</sequence>
<proteinExistence type="predicted"/>
<keyword evidence="3 6" id="KW-0812">Transmembrane</keyword>
<dbReference type="PANTHER" id="PTHR30086:SF20">
    <property type="entry name" value="ARGININE EXPORTER PROTEIN ARGO-RELATED"/>
    <property type="match status" value="1"/>
</dbReference>
<dbReference type="Pfam" id="PF01810">
    <property type="entry name" value="LysE"/>
    <property type="match status" value="1"/>
</dbReference>
<dbReference type="InterPro" id="IPR001123">
    <property type="entry name" value="LeuE-type"/>
</dbReference>